<proteinExistence type="predicted"/>
<accession>A0AAV3GQH5</accession>
<evidence type="ECO:0000313" key="3">
    <source>
        <dbReference type="Proteomes" id="UP000004117"/>
    </source>
</evidence>
<evidence type="ECO:0008006" key="4">
    <source>
        <dbReference type="Google" id="ProtNLM"/>
    </source>
</evidence>
<protein>
    <recommendedName>
        <fullName evidence="4">DUF1064 domain-containing protein</fullName>
    </recommendedName>
</protein>
<organism evidence="2 3">
    <name type="scientific">Enterococcus faecalis ERV63</name>
    <dbReference type="NCBI Taxonomy" id="1134793"/>
    <lineage>
        <taxon>Bacteria</taxon>
        <taxon>Bacillati</taxon>
        <taxon>Bacillota</taxon>
        <taxon>Bacilli</taxon>
        <taxon>Lactobacillales</taxon>
        <taxon>Enterococcaceae</taxon>
        <taxon>Enterococcus</taxon>
    </lineage>
</organism>
<gene>
    <name evidence="2" type="ORF">HMPREF1336_00046</name>
</gene>
<dbReference type="Pfam" id="PF06356">
    <property type="entry name" value="DUF1064"/>
    <property type="match status" value="1"/>
</dbReference>
<evidence type="ECO:0000313" key="2">
    <source>
        <dbReference type="EMBL" id="EJV21048.1"/>
    </source>
</evidence>
<dbReference type="AlphaFoldDB" id="A0AAV3GQH5"/>
<reference evidence="2 3" key="1">
    <citation type="submission" date="2012-04" db="EMBL/GenBank/DDBJ databases">
        <authorList>
            <person name="Weinstock G."/>
            <person name="Sodergren E."/>
            <person name="Lobos E.A."/>
            <person name="Fulton L."/>
            <person name="Fulton R."/>
            <person name="Courtney L."/>
            <person name="Fronick C."/>
            <person name="O'Laughlin M."/>
            <person name="Godfrey J."/>
            <person name="Wilson R.M."/>
            <person name="Miner T."/>
            <person name="Farmer C."/>
            <person name="Delehaunty K."/>
            <person name="Cordes M."/>
            <person name="Minx P."/>
            <person name="Tomlinson C."/>
            <person name="Chen J."/>
            <person name="Wollam A."/>
            <person name="Pepin K.H."/>
            <person name="Bhonagiri V."/>
            <person name="Zhang X."/>
            <person name="Suruliraj S."/>
            <person name="Warren W."/>
            <person name="Mitreva M."/>
            <person name="Mardis E.R."/>
            <person name="Wilson R.K."/>
        </authorList>
    </citation>
    <scope>NUCLEOTIDE SEQUENCE [LARGE SCALE GENOMIC DNA]</scope>
    <source>
        <strain evidence="2 3">ERV63</strain>
    </source>
</reference>
<comment type="caution">
    <text evidence="2">The sequence shown here is derived from an EMBL/GenBank/DDBJ whole genome shotgun (WGS) entry which is preliminary data.</text>
</comment>
<dbReference type="Proteomes" id="UP000004117">
    <property type="component" value="Unassembled WGS sequence"/>
</dbReference>
<name>A0AAV3GQH5_ENTFL</name>
<feature type="compositionally biased region" description="Polar residues" evidence="1">
    <location>
        <begin position="7"/>
        <end position="16"/>
    </location>
</feature>
<dbReference type="EMBL" id="ALZR01000008">
    <property type="protein sequence ID" value="EJV21048.1"/>
    <property type="molecule type" value="Genomic_DNA"/>
</dbReference>
<sequence>MPRMQQRWKSSSSGNCDQGKGVKTMQSPTALNKRGNKVTIDGYTFDSQKEANFYTKFVKNCGLPFEVHPRFRLTELTPTADGIGKISAIAYSPDFIIKNLDGSWRHVIDIKNSFGVYGIDQSVKLRFRLFALRYGHPVEAIVVRARDFKVITQGVTKPLNEKRPFITDNFDYEWKDATNY</sequence>
<feature type="region of interest" description="Disordered" evidence="1">
    <location>
        <begin position="1"/>
        <end position="30"/>
    </location>
</feature>
<dbReference type="InterPro" id="IPR009414">
    <property type="entry name" value="DUF1064"/>
</dbReference>
<evidence type="ECO:0000256" key="1">
    <source>
        <dbReference type="SAM" id="MobiDB-lite"/>
    </source>
</evidence>